<accession>A0A1I9G0D8</accession>
<organism evidence="1">
    <name type="scientific">Brugia malayi</name>
    <name type="common">Filarial nematode worm</name>
    <dbReference type="NCBI Taxonomy" id="6279"/>
    <lineage>
        <taxon>Eukaryota</taxon>
        <taxon>Metazoa</taxon>
        <taxon>Ecdysozoa</taxon>
        <taxon>Nematoda</taxon>
        <taxon>Chromadorea</taxon>
        <taxon>Rhabditida</taxon>
        <taxon>Spirurina</taxon>
        <taxon>Spiruromorpha</taxon>
        <taxon>Filarioidea</taxon>
        <taxon>Onchocercidae</taxon>
        <taxon>Brugia</taxon>
    </lineage>
</organism>
<proteinExistence type="predicted"/>
<evidence type="ECO:0000313" key="1">
    <source>
        <dbReference type="EMBL" id="CDP92195.1"/>
    </source>
</evidence>
<protein>
    <submittedName>
        <fullName evidence="1">Bm13384</fullName>
    </submittedName>
</protein>
<sequence>MRIMKNSKILNLIDYVICIARELVIYGVHYGLLECQILRNILLIYYKNTIRHIPQKHIKKTNHLRHFDAITLRLPFKKIVE</sequence>
<gene>
    <name evidence="1" type="primary">Bm13384</name>
    <name evidence="1" type="ORF">BM_Bm13384</name>
</gene>
<reference evidence="1" key="2">
    <citation type="submission" date="2012-12" db="EMBL/GenBank/DDBJ databases">
        <authorList>
            <consortium name="WormBase Consortium"/>
            <person name="Ghedin E."/>
            <person name="Paulini M."/>
        </authorList>
    </citation>
    <scope>NUCLEOTIDE SEQUENCE</scope>
    <source>
        <strain evidence="1">FR3</strain>
    </source>
</reference>
<dbReference type="AlphaFoldDB" id="A0A1I9G0D8"/>
<dbReference type="EMBL" id="LN856776">
    <property type="protein sequence ID" value="CDP92195.1"/>
    <property type="molecule type" value="Genomic_DNA"/>
</dbReference>
<name>A0A1I9G0D8_BRUMA</name>
<reference evidence="1" key="1">
    <citation type="journal article" date="2007" name="Science">
        <title>Draft genome of the filarial nematode parasite Brugia malayi.</title>
        <authorList>
            <person name="Ghedin E."/>
            <person name="Wang S."/>
            <person name="Spiro D."/>
            <person name="Caler E."/>
            <person name="Zhao Q."/>
            <person name="Crabtree J."/>
            <person name="Allen J.E."/>
            <person name="Delcher A.L."/>
            <person name="Guiliano D.B."/>
            <person name="Miranda-Saavedra D."/>
            <person name="Angiuoli S.V."/>
            <person name="Creasy T."/>
            <person name="Amedeo P."/>
            <person name="Haas B."/>
            <person name="El-Sayed N.M."/>
            <person name="Wortman J.R."/>
            <person name="Feldblyum T."/>
            <person name="Tallon L."/>
            <person name="Schatz M."/>
            <person name="Shumway M."/>
            <person name="Koo H."/>
            <person name="Salzberg S.L."/>
            <person name="Schobel S."/>
            <person name="Pertea M."/>
            <person name="Pop M."/>
            <person name="White O."/>
            <person name="Barton G.J."/>
            <person name="Carlow C.K."/>
            <person name="Crawford M.J."/>
            <person name="Daub J."/>
            <person name="Dimmic M.W."/>
            <person name="Estes C.F."/>
            <person name="Foster J.M."/>
            <person name="Ganatra M."/>
            <person name="Gregory W.F."/>
            <person name="Johnson N.M."/>
            <person name="Jin J."/>
            <person name="Komuniecki R."/>
            <person name="Korf I."/>
            <person name="Kumar S."/>
            <person name="Laney S."/>
            <person name="Li B.W."/>
            <person name="Li W."/>
            <person name="Lindblom T.H."/>
            <person name="Lustigman S."/>
            <person name="Ma D."/>
            <person name="Maina C.V."/>
            <person name="Martin D.M."/>
            <person name="McCarter J.P."/>
            <person name="McReynolds L."/>
            <person name="Mitreva M."/>
            <person name="Nutman T.B."/>
            <person name="Parkinson J."/>
            <person name="Peregrin-Alvarez J.M."/>
            <person name="Poole C."/>
            <person name="Ren Q."/>
            <person name="Saunders L."/>
            <person name="Sluder A.E."/>
            <person name="Smith K."/>
            <person name="Stanke M."/>
            <person name="Unnasch T.R."/>
            <person name="Ware J."/>
            <person name="Wei A.D."/>
            <person name="Weil G."/>
            <person name="Williams D.J."/>
            <person name="Zhang Y."/>
            <person name="Williams S.A."/>
            <person name="Fraser-Liggett C."/>
            <person name="Slatko B."/>
            <person name="Blaxter M.L."/>
            <person name="Scott A.L."/>
        </authorList>
    </citation>
    <scope>NUCLEOTIDE SEQUENCE</scope>
    <source>
        <strain evidence="1">FR3</strain>
    </source>
</reference>